<dbReference type="GO" id="GO:0043130">
    <property type="term" value="F:ubiquitin binding"/>
    <property type="evidence" value="ECO:0007669"/>
    <property type="project" value="TreeGrafter"/>
</dbReference>
<evidence type="ECO:0000256" key="3">
    <source>
        <dbReference type="SAM" id="Phobius"/>
    </source>
</evidence>
<dbReference type="OrthoDB" id="18915at2759"/>
<dbReference type="GO" id="GO:0004843">
    <property type="term" value="F:cysteine-type deubiquitinase activity"/>
    <property type="evidence" value="ECO:0007669"/>
    <property type="project" value="TreeGrafter"/>
</dbReference>
<evidence type="ECO:0000313" key="6">
    <source>
        <dbReference type="Proteomes" id="UP000683925"/>
    </source>
</evidence>
<feature type="region of interest" description="Disordered" evidence="2">
    <location>
        <begin position="85"/>
        <end position="106"/>
    </location>
</feature>
<gene>
    <name evidence="5" type="ORF">POCTA_138.1.T1560020</name>
</gene>
<feature type="transmembrane region" description="Helical" evidence="3">
    <location>
        <begin position="6"/>
        <end position="24"/>
    </location>
</feature>
<organism evidence="5 6">
    <name type="scientific">Paramecium octaurelia</name>
    <dbReference type="NCBI Taxonomy" id="43137"/>
    <lineage>
        <taxon>Eukaryota</taxon>
        <taxon>Sar</taxon>
        <taxon>Alveolata</taxon>
        <taxon>Ciliophora</taxon>
        <taxon>Intramacronucleata</taxon>
        <taxon>Oligohymenophorea</taxon>
        <taxon>Peniculida</taxon>
        <taxon>Parameciidae</taxon>
        <taxon>Paramecium</taxon>
    </lineage>
</organism>
<dbReference type="InterPro" id="IPR003323">
    <property type="entry name" value="OTU_dom"/>
</dbReference>
<protein>
    <recommendedName>
        <fullName evidence="4">OTU domain-containing protein</fullName>
    </recommendedName>
</protein>
<dbReference type="PROSITE" id="PS50802">
    <property type="entry name" value="OTU"/>
    <property type="match status" value="2"/>
</dbReference>
<evidence type="ECO:0000256" key="1">
    <source>
        <dbReference type="SAM" id="Coils"/>
    </source>
</evidence>
<dbReference type="AlphaFoldDB" id="A0A8S1YCY9"/>
<name>A0A8S1YCY9_PAROT</name>
<evidence type="ECO:0000313" key="5">
    <source>
        <dbReference type="EMBL" id="CAD8211925.1"/>
    </source>
</evidence>
<feature type="domain" description="OTU" evidence="4">
    <location>
        <begin position="417"/>
        <end position="621"/>
    </location>
</feature>
<keyword evidence="3" id="KW-0812">Transmembrane</keyword>
<dbReference type="CDD" id="cd22749">
    <property type="entry name" value="Otubain_C65"/>
    <property type="match status" value="2"/>
</dbReference>
<dbReference type="Pfam" id="PF10275">
    <property type="entry name" value="Peptidase_C65"/>
    <property type="match status" value="2"/>
</dbReference>
<dbReference type="GO" id="GO:0005634">
    <property type="term" value="C:nucleus"/>
    <property type="evidence" value="ECO:0007669"/>
    <property type="project" value="TreeGrafter"/>
</dbReference>
<evidence type="ECO:0000259" key="4">
    <source>
        <dbReference type="PROSITE" id="PS50802"/>
    </source>
</evidence>
<dbReference type="GO" id="GO:0071108">
    <property type="term" value="P:protein K48-linked deubiquitination"/>
    <property type="evidence" value="ECO:0007669"/>
    <property type="project" value="TreeGrafter"/>
</dbReference>
<dbReference type="EMBL" id="CAJJDP010000158">
    <property type="protein sequence ID" value="CAD8211925.1"/>
    <property type="molecule type" value="Genomic_DNA"/>
</dbReference>
<dbReference type="OMA" id="NCNAFRE"/>
<evidence type="ECO:0000256" key="2">
    <source>
        <dbReference type="SAM" id="MobiDB-lite"/>
    </source>
</evidence>
<reference evidence="5" key="1">
    <citation type="submission" date="2021-01" db="EMBL/GenBank/DDBJ databases">
        <authorList>
            <consortium name="Genoscope - CEA"/>
            <person name="William W."/>
        </authorList>
    </citation>
    <scope>NUCLEOTIDE SEQUENCE</scope>
</reference>
<dbReference type="InterPro" id="IPR019400">
    <property type="entry name" value="Peptidase_C65_otubain"/>
</dbReference>
<sequence length="917" mass="108788">MEVWVIIIIVIGAVSGSTVLYIFCTKKSKSKTKKETNQEHLIDEKGELGQMNSNDKKTYYINNQNQNKNYIDTYSYDVKQDTQTNQKNKENYGRDQAKQQNIYQNNKSSNTVAIDIKPNNSQHNMQQNILQQTDEQKPQQIYQKIDKGQTNLGKNDLHTYDQSQNDAIIKIDSPVLEKIDSQLPISQNNQDNQKYNYQQKELQYNYDNQQQNNQNSYLQNIKNDEEQNIDIVQQQNYDNQQHNNKNASLQNTKDVQEQDIDIAQQQNYDNQQQSNKNAYLQNIKDVQEYNIESEQLQQNWNNQQQNKQNDYEQNFENVNYENDSMDKGNQQQKSPDNQKLVDNAVQPDIPKPEVIPKPVIKIKPLESLQQIINETSKKRELAEEYKYYIRRYQGKSELKKNYGLTLKASVELYKYCNAFREVRGDGNCFYTAFGFQFLSILLFDYSLDQFNEFFNRIKQIELPMKIFVAGTDLKIDDKELEKYLLDEFQRRMIKLKSIEDINQREEQFHTEFAAYEKQSDEIDGCLYGLSTLFFRNYSNYVIDFSDAKDAVYDREKLLYWEEECNSNEVVIAELAKQLNILVQLIFIENKENIVVREYGNNKEHKIILLIKPGHYNIGYFKQDDNKNQEISDPQPAITINQLESLQQIINETSKKRELAEEYKYYIRRYQGKSELKKNYGLTLKASVELYKNCNAFREVRGDGNCFYTAFGFQFLSILLFDYSLDQFNEFFNRIKQIELPMKLFVPGTDLKIDDKELEKQLLDEFQRRMLKLKSLEDRNEREEQFHTEFAAYEKQSDEIDGCLYGLSTLFFRNYSNYVIDFSDAKDAVYDREKLLYWEEECNSNEVVIAELAKQLNILVQLIFIENKENIVVREYGNNKEHKIILLIQPGHYNIGYFDEPQQLEENQEQQQKEEKQL</sequence>
<comment type="caution">
    <text evidence="5">The sequence shown here is derived from an EMBL/GenBank/DDBJ whole genome shotgun (WGS) entry which is preliminary data.</text>
</comment>
<keyword evidence="3" id="KW-0472">Membrane</keyword>
<feature type="compositionally biased region" description="Basic and acidic residues" evidence="2">
    <location>
        <begin position="87"/>
        <end position="97"/>
    </location>
</feature>
<dbReference type="PANTHER" id="PTHR12931">
    <property type="entry name" value="UBIQUITIN THIOLESTERASE PROTEIN OTUB"/>
    <property type="match status" value="1"/>
</dbReference>
<keyword evidence="1" id="KW-0175">Coiled coil</keyword>
<accession>A0A8S1YCY9</accession>
<dbReference type="PANTHER" id="PTHR12931:SF15">
    <property type="entry name" value="UBIQUITIN THIOESTERASE OTUBAIN-LIKE"/>
    <property type="match status" value="1"/>
</dbReference>
<proteinExistence type="predicted"/>
<keyword evidence="3" id="KW-1133">Transmembrane helix</keyword>
<feature type="domain" description="OTU" evidence="4">
    <location>
        <begin position="694"/>
        <end position="898"/>
    </location>
</feature>
<dbReference type="Proteomes" id="UP000683925">
    <property type="component" value="Unassembled WGS sequence"/>
</dbReference>
<dbReference type="FunFam" id="1.20.1300.20:FF:000006">
    <property type="entry name" value="Uncharacterized protein"/>
    <property type="match status" value="2"/>
</dbReference>
<feature type="coiled-coil region" evidence="1">
    <location>
        <begin position="239"/>
        <end position="321"/>
    </location>
</feature>
<keyword evidence="6" id="KW-1185">Reference proteome</keyword>